<gene>
    <name evidence="1" type="ORF">HLH35_12100</name>
</gene>
<dbReference type="RefSeq" id="WP_182979377.1">
    <property type="nucleotide sequence ID" value="NZ_BAABGB010000005.1"/>
</dbReference>
<dbReference type="EMBL" id="JABEQE010000010">
    <property type="protein sequence ID" value="MBB2172851.1"/>
    <property type="molecule type" value="Genomic_DNA"/>
</dbReference>
<proteinExistence type="predicted"/>
<reference evidence="1 2" key="1">
    <citation type="submission" date="2020-04" db="EMBL/GenBank/DDBJ databases">
        <title>Description of novel Gluconacetobacter.</title>
        <authorList>
            <person name="Sombolestani A."/>
        </authorList>
    </citation>
    <scope>NUCLEOTIDE SEQUENCE [LARGE SCALE GENOMIC DNA]</scope>
    <source>
        <strain evidence="1 2">LMG 27724</strain>
    </source>
</reference>
<keyword evidence="2" id="KW-1185">Reference proteome</keyword>
<comment type="caution">
    <text evidence="1">The sequence shown here is derived from an EMBL/GenBank/DDBJ whole genome shotgun (WGS) entry which is preliminary data.</text>
</comment>
<evidence type="ECO:0000313" key="1">
    <source>
        <dbReference type="EMBL" id="MBB2172851.1"/>
    </source>
</evidence>
<dbReference type="Proteomes" id="UP000577891">
    <property type="component" value="Unassembled WGS sequence"/>
</dbReference>
<organism evidence="1 2">
    <name type="scientific">Gluconacetobacter asukensis</name>
    <dbReference type="NCBI Taxonomy" id="1017181"/>
    <lineage>
        <taxon>Bacteria</taxon>
        <taxon>Pseudomonadati</taxon>
        <taxon>Pseudomonadota</taxon>
        <taxon>Alphaproteobacteria</taxon>
        <taxon>Acetobacterales</taxon>
        <taxon>Acetobacteraceae</taxon>
        <taxon>Gluconacetobacter</taxon>
    </lineage>
</organism>
<accession>A0A7W4J1C9</accession>
<evidence type="ECO:0000313" key="2">
    <source>
        <dbReference type="Proteomes" id="UP000577891"/>
    </source>
</evidence>
<name>A0A7W4J1C9_9PROT</name>
<dbReference type="AlphaFoldDB" id="A0A7W4J1C9"/>
<protein>
    <submittedName>
        <fullName evidence="1">Uncharacterized protein</fullName>
    </submittedName>
</protein>
<sequence length="70" mass="7584">MSATIPANFRVVYARPKFAQRGDTWSRVAKCPHTAAQLEAKADAGDKRVWRGISEGLSALAISPALEKKS</sequence>